<feature type="domain" description="SHSP" evidence="5">
    <location>
        <begin position="1"/>
        <end position="113"/>
    </location>
</feature>
<name>A0A8M8UWM4_SESIN</name>
<dbReference type="Gene3D" id="2.60.40.790">
    <property type="match status" value="1"/>
</dbReference>
<proteinExistence type="inferred from homology"/>
<gene>
    <name evidence="7" type="primary">LOC105168899</name>
</gene>
<keyword evidence="4" id="KW-0812">Transmembrane</keyword>
<dbReference type="Proteomes" id="UP000504604">
    <property type="component" value="Linkage group LG8"/>
</dbReference>
<keyword evidence="6" id="KW-1185">Reference proteome</keyword>
<dbReference type="GeneID" id="105168899"/>
<dbReference type="RefSeq" id="XP_020551318.1">
    <property type="nucleotide sequence ID" value="XM_020695659.1"/>
</dbReference>
<comment type="similarity">
    <text evidence="1 2">Belongs to the small heat shock protein (HSP20) family.</text>
</comment>
<dbReference type="PROSITE" id="PS01031">
    <property type="entry name" value="SHSP"/>
    <property type="match status" value="1"/>
</dbReference>
<sequence length="236" mass="26061">MSVFEDFKPMSEWLQDHQSHFLIIHLPAGFVKEQIRVSAEGRNVIRARGERPVAGNKWSRFQAAFQVPEDGEMSSIRARFHGQKLTITVPKSSVKKPQEAPDDPQRTTKVDTREQPIPQKGLQGNDPQAAGCASQLATVQGAGDASSERTSIPTLKEDANAVAHDKLTRKNMERSKELLETDCGSSVIDNYKKAVKGVFELNEERQLLVNMGAAVLVVVALGAYVAYKFASKKDKD</sequence>
<evidence type="ECO:0000256" key="4">
    <source>
        <dbReference type="SAM" id="Phobius"/>
    </source>
</evidence>
<dbReference type="CDD" id="cd00298">
    <property type="entry name" value="ACD_sHsps_p23-like"/>
    <property type="match status" value="1"/>
</dbReference>
<organism evidence="6 7">
    <name type="scientific">Sesamum indicum</name>
    <name type="common">Oriental sesame</name>
    <name type="synonym">Sesamum orientale</name>
    <dbReference type="NCBI Taxonomy" id="4182"/>
    <lineage>
        <taxon>Eukaryota</taxon>
        <taxon>Viridiplantae</taxon>
        <taxon>Streptophyta</taxon>
        <taxon>Embryophyta</taxon>
        <taxon>Tracheophyta</taxon>
        <taxon>Spermatophyta</taxon>
        <taxon>Magnoliopsida</taxon>
        <taxon>eudicotyledons</taxon>
        <taxon>Gunneridae</taxon>
        <taxon>Pentapetalae</taxon>
        <taxon>asterids</taxon>
        <taxon>lamiids</taxon>
        <taxon>Lamiales</taxon>
        <taxon>Pedaliaceae</taxon>
        <taxon>Sesamum</taxon>
    </lineage>
</organism>
<evidence type="ECO:0000259" key="5">
    <source>
        <dbReference type="PROSITE" id="PS01031"/>
    </source>
</evidence>
<evidence type="ECO:0000256" key="3">
    <source>
        <dbReference type="SAM" id="MobiDB-lite"/>
    </source>
</evidence>
<dbReference type="InterPro" id="IPR008978">
    <property type="entry name" value="HSP20-like_chaperone"/>
</dbReference>
<dbReference type="Pfam" id="PF00011">
    <property type="entry name" value="HSP20"/>
    <property type="match status" value="1"/>
</dbReference>
<evidence type="ECO:0000313" key="7">
    <source>
        <dbReference type="RefSeq" id="XP_020551318.1"/>
    </source>
</evidence>
<evidence type="ECO:0000313" key="6">
    <source>
        <dbReference type="Proteomes" id="UP000504604"/>
    </source>
</evidence>
<reference evidence="7" key="1">
    <citation type="submission" date="2025-08" db="UniProtKB">
        <authorList>
            <consortium name="RefSeq"/>
        </authorList>
    </citation>
    <scope>IDENTIFICATION</scope>
</reference>
<dbReference type="AlphaFoldDB" id="A0A8M8UWM4"/>
<dbReference type="InterPro" id="IPR002068">
    <property type="entry name" value="A-crystallin/Hsp20_dom"/>
</dbReference>
<dbReference type="SUPFAM" id="SSF49764">
    <property type="entry name" value="HSP20-like chaperones"/>
    <property type="match status" value="1"/>
</dbReference>
<feature type="transmembrane region" description="Helical" evidence="4">
    <location>
        <begin position="207"/>
        <end position="227"/>
    </location>
</feature>
<keyword evidence="4" id="KW-0472">Membrane</keyword>
<evidence type="ECO:0000256" key="2">
    <source>
        <dbReference type="RuleBase" id="RU003616"/>
    </source>
</evidence>
<dbReference type="OrthoDB" id="1431247at2759"/>
<protein>
    <submittedName>
        <fullName evidence="7">Uncharacterized protein LOC105168899 isoform X1</fullName>
    </submittedName>
</protein>
<accession>A0A8M8UWM4</accession>
<keyword evidence="4" id="KW-1133">Transmembrane helix</keyword>
<evidence type="ECO:0000256" key="1">
    <source>
        <dbReference type="PROSITE-ProRule" id="PRU00285"/>
    </source>
</evidence>
<feature type="compositionally biased region" description="Basic and acidic residues" evidence="3">
    <location>
        <begin position="96"/>
        <end position="114"/>
    </location>
</feature>
<feature type="region of interest" description="Disordered" evidence="3">
    <location>
        <begin position="89"/>
        <end position="129"/>
    </location>
</feature>